<keyword evidence="5 13" id="KW-0378">Hydrolase</keyword>
<comment type="similarity">
    <text evidence="10 13">In the N-terminal section; belongs to the UvrB family.</text>
</comment>
<dbReference type="OrthoDB" id="9804325at2"/>
<protein>
    <recommendedName>
        <fullName evidence="12 13">Transcription-repair-coupling factor</fullName>
        <shortName evidence="13">TRCF</shortName>
        <ecNumber evidence="13">3.6.4.-</ecNumber>
    </recommendedName>
</protein>
<organism evidence="16 17">
    <name type="scientific">Sedimenticola selenatireducens</name>
    <dbReference type="NCBI Taxonomy" id="191960"/>
    <lineage>
        <taxon>Bacteria</taxon>
        <taxon>Pseudomonadati</taxon>
        <taxon>Pseudomonadota</taxon>
        <taxon>Gammaproteobacteria</taxon>
        <taxon>Chromatiales</taxon>
        <taxon>Sedimenticolaceae</taxon>
        <taxon>Sedimenticola</taxon>
    </lineage>
</organism>
<dbReference type="InterPro" id="IPR027417">
    <property type="entry name" value="P-loop_NTPase"/>
</dbReference>
<dbReference type="InterPro" id="IPR011545">
    <property type="entry name" value="DEAD/DEAH_box_helicase_dom"/>
</dbReference>
<evidence type="ECO:0000256" key="6">
    <source>
        <dbReference type="ARBA" id="ARBA00022806"/>
    </source>
</evidence>
<dbReference type="FunFam" id="3.40.50.300:FF:000300">
    <property type="entry name" value="Transcription-repair-coupling factor"/>
    <property type="match status" value="1"/>
</dbReference>
<dbReference type="Pfam" id="PF21132">
    <property type="entry name" value="MFD_D3"/>
    <property type="match status" value="1"/>
</dbReference>
<dbReference type="InterPro" id="IPR048635">
    <property type="entry name" value="MFD_D3"/>
</dbReference>
<evidence type="ECO:0000259" key="14">
    <source>
        <dbReference type="PROSITE" id="PS51192"/>
    </source>
</evidence>
<evidence type="ECO:0000256" key="12">
    <source>
        <dbReference type="ARBA" id="ARBA00070128"/>
    </source>
</evidence>
<dbReference type="SMART" id="SM00982">
    <property type="entry name" value="TRCF"/>
    <property type="match status" value="1"/>
</dbReference>
<keyword evidence="9 13" id="KW-0234">DNA repair</keyword>
<dbReference type="InterPro" id="IPR047112">
    <property type="entry name" value="RecG/Mfd"/>
</dbReference>
<dbReference type="Proteomes" id="UP000316649">
    <property type="component" value="Unassembled WGS sequence"/>
</dbReference>
<dbReference type="GO" id="GO:0003678">
    <property type="term" value="F:DNA helicase activity"/>
    <property type="evidence" value="ECO:0007669"/>
    <property type="project" value="TreeGrafter"/>
</dbReference>
<dbReference type="Gene3D" id="3.40.50.11140">
    <property type="match status" value="1"/>
</dbReference>
<keyword evidence="6" id="KW-0347">Helicase</keyword>
<dbReference type="Pfam" id="PF03461">
    <property type="entry name" value="TRCF"/>
    <property type="match status" value="1"/>
</dbReference>
<proteinExistence type="inferred from homology"/>
<keyword evidence="2 13" id="KW-0963">Cytoplasm</keyword>
<dbReference type="Gene3D" id="3.90.1150.50">
    <property type="entry name" value="Transcription-repair-coupling factor, D7 domain"/>
    <property type="match status" value="1"/>
</dbReference>
<evidence type="ECO:0000256" key="3">
    <source>
        <dbReference type="ARBA" id="ARBA00022741"/>
    </source>
</evidence>
<evidence type="ECO:0000313" key="17">
    <source>
        <dbReference type="Proteomes" id="UP000316649"/>
    </source>
</evidence>
<dbReference type="PANTHER" id="PTHR47964">
    <property type="entry name" value="ATP-DEPENDENT DNA HELICASE HOMOLOG RECG, CHLOROPLASTIC"/>
    <property type="match status" value="1"/>
</dbReference>
<dbReference type="SMART" id="SM00490">
    <property type="entry name" value="HELICc"/>
    <property type="match status" value="1"/>
</dbReference>
<dbReference type="GO" id="GO:0005737">
    <property type="term" value="C:cytoplasm"/>
    <property type="evidence" value="ECO:0007669"/>
    <property type="project" value="UniProtKB-SubCell"/>
</dbReference>
<dbReference type="GO" id="GO:0005524">
    <property type="term" value="F:ATP binding"/>
    <property type="evidence" value="ECO:0007669"/>
    <property type="project" value="UniProtKB-UniRule"/>
</dbReference>
<dbReference type="Pfam" id="PF17757">
    <property type="entry name" value="UvrB_inter"/>
    <property type="match status" value="1"/>
</dbReference>
<dbReference type="SMART" id="SM00487">
    <property type="entry name" value="DEXDc"/>
    <property type="match status" value="1"/>
</dbReference>
<dbReference type="GO" id="GO:0016787">
    <property type="term" value="F:hydrolase activity"/>
    <property type="evidence" value="ECO:0007669"/>
    <property type="project" value="UniProtKB-KW"/>
</dbReference>
<dbReference type="SUPFAM" id="SSF141259">
    <property type="entry name" value="CarD-like"/>
    <property type="match status" value="1"/>
</dbReference>
<dbReference type="Gene3D" id="2.40.10.170">
    <property type="match status" value="1"/>
</dbReference>
<dbReference type="NCBIfam" id="NF007966">
    <property type="entry name" value="PRK10689.1"/>
    <property type="match status" value="1"/>
</dbReference>
<keyword evidence="17" id="KW-1185">Reference proteome</keyword>
<evidence type="ECO:0000256" key="4">
    <source>
        <dbReference type="ARBA" id="ARBA00022763"/>
    </source>
</evidence>
<comment type="subcellular location">
    <subcellularLocation>
        <location evidence="1 13">Cytoplasm</location>
    </subcellularLocation>
</comment>
<comment type="caution">
    <text evidence="16">The sequence shown here is derived from an EMBL/GenBank/DDBJ whole genome shotgun (WGS) entry which is preliminary data.</text>
</comment>
<dbReference type="SUPFAM" id="SSF143517">
    <property type="entry name" value="TRCF domain-like"/>
    <property type="match status" value="1"/>
</dbReference>
<dbReference type="Gene3D" id="3.40.50.300">
    <property type="entry name" value="P-loop containing nucleotide triphosphate hydrolases"/>
    <property type="match status" value="2"/>
</dbReference>
<evidence type="ECO:0000256" key="10">
    <source>
        <dbReference type="ARBA" id="ARBA00061104"/>
    </source>
</evidence>
<dbReference type="HAMAP" id="MF_00969">
    <property type="entry name" value="TRCF"/>
    <property type="match status" value="1"/>
</dbReference>
<evidence type="ECO:0000256" key="9">
    <source>
        <dbReference type="ARBA" id="ARBA00023204"/>
    </source>
</evidence>
<dbReference type="PROSITE" id="PS51194">
    <property type="entry name" value="HELICASE_CTER"/>
    <property type="match status" value="1"/>
</dbReference>
<evidence type="ECO:0000256" key="8">
    <source>
        <dbReference type="ARBA" id="ARBA00023125"/>
    </source>
</evidence>
<feature type="domain" description="Helicase C-terminal" evidence="15">
    <location>
        <begin position="812"/>
        <end position="970"/>
    </location>
</feature>
<dbReference type="GO" id="GO:0003684">
    <property type="term" value="F:damaged DNA binding"/>
    <property type="evidence" value="ECO:0007669"/>
    <property type="project" value="InterPro"/>
</dbReference>
<dbReference type="EC" id="3.6.4.-" evidence="13"/>
<evidence type="ECO:0000256" key="13">
    <source>
        <dbReference type="HAMAP-Rule" id="MF_00969"/>
    </source>
</evidence>
<dbReference type="GO" id="GO:0006355">
    <property type="term" value="P:regulation of DNA-templated transcription"/>
    <property type="evidence" value="ECO:0007669"/>
    <property type="project" value="UniProtKB-UniRule"/>
</dbReference>
<dbReference type="SUPFAM" id="SSF52540">
    <property type="entry name" value="P-loop containing nucleoside triphosphate hydrolases"/>
    <property type="match status" value="4"/>
</dbReference>
<dbReference type="InterPro" id="IPR041471">
    <property type="entry name" value="UvrB_inter"/>
</dbReference>
<dbReference type="FunFam" id="3.40.50.300:FF:000546">
    <property type="entry name" value="Transcription-repair-coupling factor"/>
    <property type="match status" value="1"/>
</dbReference>
<dbReference type="Gene3D" id="3.30.2060.10">
    <property type="entry name" value="Penicillin-binding protein 1b domain"/>
    <property type="match status" value="1"/>
</dbReference>
<dbReference type="InterPro" id="IPR001650">
    <property type="entry name" value="Helicase_C-like"/>
</dbReference>
<dbReference type="NCBIfam" id="TIGR00580">
    <property type="entry name" value="mfd"/>
    <property type="match status" value="1"/>
</dbReference>
<comment type="similarity">
    <text evidence="11 13">In the C-terminal section; belongs to the helicase family. RecG subfamily.</text>
</comment>
<comment type="function">
    <text evidence="13">Couples transcription and DNA repair by recognizing RNA polymerase (RNAP) stalled at DNA lesions. Mediates ATP-dependent release of RNAP and its truncated transcript from the DNA, and recruitment of nucleotide excision repair machinery to the damaged site.</text>
</comment>
<gene>
    <name evidence="13" type="primary">mfd</name>
    <name evidence="16" type="ORF">FHP88_11170</name>
</gene>
<dbReference type="Pfam" id="PF02559">
    <property type="entry name" value="CarD_TRCF_RID"/>
    <property type="match status" value="1"/>
</dbReference>
<evidence type="ECO:0000256" key="2">
    <source>
        <dbReference type="ARBA" id="ARBA00022490"/>
    </source>
</evidence>
<accession>A0A557S7P7</accession>
<name>A0A557S7P7_9GAMM</name>
<dbReference type="InterPro" id="IPR014001">
    <property type="entry name" value="Helicase_ATP-bd"/>
</dbReference>
<evidence type="ECO:0000256" key="7">
    <source>
        <dbReference type="ARBA" id="ARBA00022840"/>
    </source>
</evidence>
<dbReference type="AlphaFoldDB" id="A0A557S7P7"/>
<dbReference type="SMART" id="SM01058">
    <property type="entry name" value="CarD_TRCF"/>
    <property type="match status" value="1"/>
</dbReference>
<reference evidence="16 17" key="1">
    <citation type="submission" date="2019-07" db="EMBL/GenBank/DDBJ databases">
        <title>The pathways for chlorine oxyanion respiration interact through the shared metabolite chlorate.</title>
        <authorList>
            <person name="Barnum T.P."/>
            <person name="Cheng Y."/>
            <person name="Hill K.A."/>
            <person name="Lucas L.N."/>
            <person name="Carlson H.K."/>
            <person name="Coates J.D."/>
        </authorList>
    </citation>
    <scope>NUCLEOTIDE SEQUENCE [LARGE SCALE GENOMIC DNA]</scope>
    <source>
        <strain evidence="16 17">BK-1</strain>
    </source>
</reference>
<evidence type="ECO:0000256" key="1">
    <source>
        <dbReference type="ARBA" id="ARBA00004496"/>
    </source>
</evidence>
<dbReference type="Pfam" id="PF00271">
    <property type="entry name" value="Helicase_C"/>
    <property type="match status" value="1"/>
</dbReference>
<evidence type="ECO:0000256" key="11">
    <source>
        <dbReference type="ARBA" id="ARBA00061399"/>
    </source>
</evidence>
<dbReference type="CDD" id="cd17991">
    <property type="entry name" value="DEXHc_TRCF"/>
    <property type="match status" value="1"/>
</dbReference>
<dbReference type="EMBL" id="VMNH01000013">
    <property type="protein sequence ID" value="TVO73439.1"/>
    <property type="molecule type" value="Genomic_DNA"/>
</dbReference>
<evidence type="ECO:0000313" key="16">
    <source>
        <dbReference type="EMBL" id="TVO73439.1"/>
    </source>
</evidence>
<dbReference type="InterPro" id="IPR003711">
    <property type="entry name" value="CarD-like/TRCF_RID"/>
</dbReference>
<dbReference type="PROSITE" id="PS51192">
    <property type="entry name" value="HELICASE_ATP_BIND_1"/>
    <property type="match status" value="1"/>
</dbReference>
<sequence length="1163" mass="130851">MTNPPSPNADILTNPLIPPVPTKEQERIQWGRLYGMGDVVAMASAAKAFSGITLVVADDAQSAAKIEDGLRFFLKDQAISILGFPDWETLPYDVFSPLPELVSQRLLTLYQLEQAQPAVLIVPVGTLLQRLPPKPYIHANTLMLNVGDTLSLDGMRLQLEQAGYQCVSQVVGHGEFTIRGSLLDIFPMGNNIPFRIDLFDEEIESIRTFDPETQRTIDRVEGIKMLPAREYPLDEAGITHFRQAFRNSFEGDPQRSLIYSEVSAGRAPGGLEYYLPLFFEQTATLFDFLPDNLLIIRTDETRDRADQFLTQVGERYEQRRYDIERPILSPDTLYLRVDQLISHLNQGQSIRIQRTEIIERKRGYSSFYNFSTRQPRPLSFQARAEHPAAALQQFIAEEPGKILFIAESAGRREMLKETLASYDIRPRLIEGWQAFIDSDEKLLLTVAPLEEGLWLDQPRLVVIPESQLLGERVRQERRRKAKQRDADQIVRNLTELHVGAPVVHENHGVGRYLGLQVLEVGGMTTEFLTLEYAKGDKLYVPVSSLHLISRYAGASAETAPLHRLGGDQWERVKRKAAERARDVAAELLEIYARRAAHKGYAFPPAEEEYASFAASFDFEETPDQQQTIEAVISDMTSPHPMDRVVCGDVGFGKTEVAMRAAFMAVHGGKQVAILVPTTLLAQQHFENFSDRFADWPVKVESLSRFRTAKQQKSIIDGLAAGKVDIVVGTHKLLQESIRYKNLGLVVIDEEHRFGVRHKEKLKALRSEVDMLTLTATPIPRTLNMAMSGMRDLSIIATPPASRHPIKTFISQWNDALVVEACQREIKRGGQVYFLHNEVSTIENTAQKLEKLLPGVKVQVAHGQMRERELESIMRDFYHQRFNILVCTTIVESGIDVPSANTIVINRADKLGLAQLHQLRGRVGRSHHRAYAYLITPPPKMLSADAKKRLEAIESLEDLGAGFTLATHDLEIRGAGELLGEGQSGQIHEVGFTLYSELLERAVKALKSGQHPNLDRPLDHGAEIDLQLPALLPDDYLPDVHSRLVLYKRIASANSKDELREIQVEMIDRFGLLPEATKNLFGITELKLKVNPLGIRKIEAGPAGGRILFDGESKVDPGRIIRLIQTRPKEFKLDGGEKIRFFKDLSDQQRRIPQVTDILNEVCG</sequence>
<keyword evidence="4 13" id="KW-0227">DNA damage</keyword>
<dbReference type="InterPro" id="IPR004576">
    <property type="entry name" value="Mfd"/>
</dbReference>
<dbReference type="Pfam" id="PF00270">
    <property type="entry name" value="DEAD"/>
    <property type="match status" value="1"/>
</dbReference>
<dbReference type="PANTHER" id="PTHR47964:SF1">
    <property type="entry name" value="ATP-DEPENDENT DNA HELICASE HOMOLOG RECG, CHLOROPLASTIC"/>
    <property type="match status" value="1"/>
</dbReference>
<feature type="domain" description="Helicase ATP-binding" evidence="14">
    <location>
        <begin position="634"/>
        <end position="795"/>
    </location>
</feature>
<keyword evidence="3 13" id="KW-0547">Nucleotide-binding</keyword>
<dbReference type="GO" id="GO:0000716">
    <property type="term" value="P:transcription-coupled nucleotide-excision repair, DNA damage recognition"/>
    <property type="evidence" value="ECO:0007669"/>
    <property type="project" value="UniProtKB-UniRule"/>
</dbReference>
<keyword evidence="8 13" id="KW-0238">DNA-binding</keyword>
<dbReference type="InterPro" id="IPR005118">
    <property type="entry name" value="TRCF_C"/>
</dbReference>
<evidence type="ECO:0000259" key="15">
    <source>
        <dbReference type="PROSITE" id="PS51194"/>
    </source>
</evidence>
<dbReference type="Gene3D" id="3.40.50.11180">
    <property type="match status" value="1"/>
</dbReference>
<keyword evidence="7 13" id="KW-0067">ATP-binding</keyword>
<dbReference type="RefSeq" id="WP_144359161.1">
    <property type="nucleotide sequence ID" value="NZ_VMNH01000013.1"/>
</dbReference>
<dbReference type="InterPro" id="IPR036101">
    <property type="entry name" value="CarD-like/TRCF_RID_sf"/>
</dbReference>
<evidence type="ECO:0000256" key="5">
    <source>
        <dbReference type="ARBA" id="ARBA00022801"/>
    </source>
</evidence>
<dbReference type="InterPro" id="IPR037235">
    <property type="entry name" value="TRCF-like_C_D7"/>
</dbReference>